<evidence type="ECO:0000256" key="6">
    <source>
        <dbReference type="ARBA" id="ARBA00022989"/>
    </source>
</evidence>
<dbReference type="PRINTS" id="PR00260">
    <property type="entry name" value="CHEMTRNSDUCR"/>
</dbReference>
<dbReference type="GO" id="GO:0006935">
    <property type="term" value="P:chemotaxis"/>
    <property type="evidence" value="ECO:0007669"/>
    <property type="project" value="UniProtKB-KW"/>
</dbReference>
<dbReference type="InterPro" id="IPR003660">
    <property type="entry name" value="HAMP_dom"/>
</dbReference>
<feature type="domain" description="HAMP" evidence="13">
    <location>
        <begin position="206"/>
        <end position="260"/>
    </location>
</feature>
<comment type="similarity">
    <text evidence="9">Belongs to the methyl-accepting chemotaxis (MCP) protein family.</text>
</comment>
<evidence type="ECO:0000256" key="11">
    <source>
        <dbReference type="SAM" id="Phobius"/>
    </source>
</evidence>
<dbReference type="Pfam" id="PF00672">
    <property type="entry name" value="HAMP"/>
    <property type="match status" value="1"/>
</dbReference>
<comment type="subcellular location">
    <subcellularLocation>
        <location evidence="1">Cell membrane</location>
        <topology evidence="1">Multi-pass membrane protein</topology>
    </subcellularLocation>
</comment>
<evidence type="ECO:0000256" key="8">
    <source>
        <dbReference type="ARBA" id="ARBA00023224"/>
    </source>
</evidence>
<keyword evidence="15" id="KW-1185">Reference proteome</keyword>
<evidence type="ECO:0000256" key="10">
    <source>
        <dbReference type="PROSITE-ProRule" id="PRU00284"/>
    </source>
</evidence>
<dbReference type="GO" id="GO:0004888">
    <property type="term" value="F:transmembrane signaling receptor activity"/>
    <property type="evidence" value="ECO:0007669"/>
    <property type="project" value="InterPro"/>
</dbReference>
<evidence type="ECO:0000256" key="3">
    <source>
        <dbReference type="ARBA" id="ARBA00022481"/>
    </source>
</evidence>
<evidence type="ECO:0000256" key="1">
    <source>
        <dbReference type="ARBA" id="ARBA00004651"/>
    </source>
</evidence>
<evidence type="ECO:0000256" key="4">
    <source>
        <dbReference type="ARBA" id="ARBA00022500"/>
    </source>
</evidence>
<dbReference type="EMBL" id="QNRF01000001">
    <property type="protein sequence ID" value="RBO86020.1"/>
    <property type="molecule type" value="Genomic_DNA"/>
</dbReference>
<dbReference type="Pfam" id="PF00015">
    <property type="entry name" value="MCPsignal"/>
    <property type="match status" value="1"/>
</dbReference>
<feature type="transmembrane region" description="Helical" evidence="11">
    <location>
        <begin position="182"/>
        <end position="202"/>
    </location>
</feature>
<dbReference type="Proteomes" id="UP000252086">
    <property type="component" value="Unassembled WGS sequence"/>
</dbReference>
<keyword evidence="8 10" id="KW-0807">Transducer</keyword>
<protein>
    <submittedName>
        <fullName evidence="14">Methyl-accepting chemotaxis protein</fullName>
    </submittedName>
</protein>
<feature type="transmembrane region" description="Helical" evidence="11">
    <location>
        <begin position="12"/>
        <end position="32"/>
    </location>
</feature>
<sequence length="537" mass="58557">MRFNSVRVKSSLPVVVMALTFVVTLLALGFIINQLKASLNEHTNHYEKAISVILNADRDAYQAKLAEQRIVADLGDVKSEEVDRTDNIQQVKDRFNLYKEHMSIAPQVVNSLGDFDKAFDAWVKASEAMVQTDTNAANYLSVEKQANDTFSTMRDILDAAGVAVYEHAIESKKVLEAQLASSMRVATIVVIIGVLIAVWFSYKTPKTLTDQVRYLGQRIREISEGDGDLTQRIEFSTKDELGDLANEFNNFVENLRGIISSIHQQANALGKVTSQLNDAASKTTDITGSLANASASIVSAGHQMDMSNQQMAEVAREAANEANNSSSLTENGITAVNKSHSAVTELVSDIELALGRSDELQKSSESIASVLEVIRNIAEQTNLLALNAAIEAARAGEQGRGFAVVADEVRTLATRTQDSTNEIEAMIEQLKVNVAESSKAIQNSRNNADFTVNNFGDVTKAFQDLQESFAKVQEMAAQTAQATQEQSTVANDINQNMLSLKEQTDSVQAVSDTIKKQSSDISDLYKALDKQVGSFKV</sequence>
<reference evidence="14 15" key="1">
    <citation type="submission" date="2018-06" db="EMBL/GenBank/DDBJ databases">
        <title>Genomic Encyclopedia of Type Strains, Phase III (KMG-III): the genomes of soil and plant-associated and newly described type strains.</title>
        <authorList>
            <person name="Whitman W."/>
        </authorList>
    </citation>
    <scope>NUCLEOTIDE SEQUENCE [LARGE SCALE GENOMIC DNA]</scope>
    <source>
        <strain evidence="14 15">CECT 7732</strain>
    </source>
</reference>
<dbReference type="AlphaFoldDB" id="A0A366D7K9"/>
<accession>A0A366D7K9</accession>
<dbReference type="GO" id="GO:0005886">
    <property type="term" value="C:plasma membrane"/>
    <property type="evidence" value="ECO:0007669"/>
    <property type="project" value="UniProtKB-SubCell"/>
</dbReference>
<dbReference type="OrthoDB" id="2489132at2"/>
<evidence type="ECO:0000313" key="15">
    <source>
        <dbReference type="Proteomes" id="UP000252086"/>
    </source>
</evidence>
<proteinExistence type="inferred from homology"/>
<dbReference type="RefSeq" id="WP_113872913.1">
    <property type="nucleotide sequence ID" value="NZ_QNRF01000001.1"/>
</dbReference>
<dbReference type="PROSITE" id="PS50885">
    <property type="entry name" value="HAMP"/>
    <property type="match status" value="1"/>
</dbReference>
<keyword evidence="3" id="KW-0488">Methylation</keyword>
<dbReference type="SMART" id="SM00283">
    <property type="entry name" value="MA"/>
    <property type="match status" value="1"/>
</dbReference>
<keyword evidence="7 11" id="KW-0472">Membrane</keyword>
<dbReference type="SMART" id="SM00304">
    <property type="entry name" value="HAMP"/>
    <property type="match status" value="1"/>
</dbReference>
<gene>
    <name evidence="14" type="ORF">DFP76_101296</name>
</gene>
<evidence type="ECO:0000259" key="12">
    <source>
        <dbReference type="PROSITE" id="PS50111"/>
    </source>
</evidence>
<dbReference type="Gene3D" id="1.10.287.950">
    <property type="entry name" value="Methyl-accepting chemotaxis protein"/>
    <property type="match status" value="1"/>
</dbReference>
<name>A0A366D7K9_9GAMM</name>
<dbReference type="PROSITE" id="PS50111">
    <property type="entry name" value="CHEMOTAXIS_TRANSDUC_2"/>
    <property type="match status" value="1"/>
</dbReference>
<evidence type="ECO:0000313" key="14">
    <source>
        <dbReference type="EMBL" id="RBO86020.1"/>
    </source>
</evidence>
<keyword evidence="2" id="KW-1003">Cell membrane</keyword>
<dbReference type="GO" id="GO:0007165">
    <property type="term" value="P:signal transduction"/>
    <property type="evidence" value="ECO:0007669"/>
    <property type="project" value="UniProtKB-KW"/>
</dbReference>
<dbReference type="SUPFAM" id="SSF58104">
    <property type="entry name" value="Methyl-accepting chemotaxis protein (MCP) signaling domain"/>
    <property type="match status" value="1"/>
</dbReference>
<dbReference type="FunFam" id="1.10.287.950:FF:000001">
    <property type="entry name" value="Methyl-accepting chemotaxis sensory transducer"/>
    <property type="match status" value="1"/>
</dbReference>
<dbReference type="PANTHER" id="PTHR32089">
    <property type="entry name" value="METHYL-ACCEPTING CHEMOTAXIS PROTEIN MCPB"/>
    <property type="match status" value="1"/>
</dbReference>
<organism evidence="14 15">
    <name type="scientific">Marinomonas aquiplantarum</name>
    <dbReference type="NCBI Taxonomy" id="491951"/>
    <lineage>
        <taxon>Bacteria</taxon>
        <taxon>Pseudomonadati</taxon>
        <taxon>Pseudomonadota</taxon>
        <taxon>Gammaproteobacteria</taxon>
        <taxon>Oceanospirillales</taxon>
        <taxon>Oceanospirillaceae</taxon>
        <taxon>Marinomonas</taxon>
    </lineage>
</organism>
<keyword evidence="4" id="KW-0145">Chemotaxis</keyword>
<evidence type="ECO:0000256" key="5">
    <source>
        <dbReference type="ARBA" id="ARBA00022692"/>
    </source>
</evidence>
<dbReference type="InterPro" id="IPR004090">
    <property type="entry name" value="Chemotax_Me-accpt_rcpt"/>
</dbReference>
<evidence type="ECO:0000256" key="2">
    <source>
        <dbReference type="ARBA" id="ARBA00022475"/>
    </source>
</evidence>
<keyword evidence="5 11" id="KW-0812">Transmembrane</keyword>
<feature type="domain" description="Methyl-accepting transducer" evidence="12">
    <location>
        <begin position="265"/>
        <end position="501"/>
    </location>
</feature>
<dbReference type="InterPro" id="IPR004089">
    <property type="entry name" value="MCPsignal_dom"/>
</dbReference>
<evidence type="ECO:0000256" key="7">
    <source>
        <dbReference type="ARBA" id="ARBA00023136"/>
    </source>
</evidence>
<evidence type="ECO:0000259" key="13">
    <source>
        <dbReference type="PROSITE" id="PS50885"/>
    </source>
</evidence>
<evidence type="ECO:0000256" key="9">
    <source>
        <dbReference type="ARBA" id="ARBA00029447"/>
    </source>
</evidence>
<dbReference type="PANTHER" id="PTHR32089:SF39">
    <property type="entry name" value="METHYL-ACCEPTING CHEMOTAXIS PROTEIN HLYB"/>
    <property type="match status" value="1"/>
</dbReference>
<keyword evidence="6 11" id="KW-1133">Transmembrane helix</keyword>
<comment type="caution">
    <text evidence="14">The sequence shown here is derived from an EMBL/GenBank/DDBJ whole genome shotgun (WGS) entry which is preliminary data.</text>
</comment>
<dbReference type="CDD" id="cd06225">
    <property type="entry name" value="HAMP"/>
    <property type="match status" value="1"/>
</dbReference>